<gene>
    <name evidence="7" type="ORF">GCM10011369_14400</name>
</gene>
<proteinExistence type="predicted"/>
<dbReference type="AlphaFoldDB" id="A0A8J2U4B6"/>
<dbReference type="EMBL" id="BMDX01000005">
    <property type="protein sequence ID" value="GGA73738.1"/>
    <property type="molecule type" value="Genomic_DNA"/>
</dbReference>
<dbReference type="GO" id="GO:0016020">
    <property type="term" value="C:membrane"/>
    <property type="evidence" value="ECO:0007669"/>
    <property type="project" value="UniProtKB-SubCell"/>
</dbReference>
<comment type="caution">
    <text evidence="7">The sequence shown here is derived from an EMBL/GenBank/DDBJ whole genome shotgun (WGS) entry which is preliminary data.</text>
</comment>
<evidence type="ECO:0000259" key="6">
    <source>
        <dbReference type="Pfam" id="PF01694"/>
    </source>
</evidence>
<dbReference type="OrthoDB" id="196054at2"/>
<protein>
    <submittedName>
        <fullName evidence="7">Rhombosortase</fullName>
    </submittedName>
</protein>
<dbReference type="InterPro" id="IPR035952">
    <property type="entry name" value="Rhomboid-like_sf"/>
</dbReference>
<dbReference type="Pfam" id="PF01694">
    <property type="entry name" value="Rhomboid"/>
    <property type="match status" value="1"/>
</dbReference>
<evidence type="ECO:0000256" key="5">
    <source>
        <dbReference type="SAM" id="Phobius"/>
    </source>
</evidence>
<comment type="subcellular location">
    <subcellularLocation>
        <location evidence="1">Membrane</location>
        <topology evidence="1">Multi-pass membrane protein</topology>
    </subcellularLocation>
</comment>
<keyword evidence="2 5" id="KW-0812">Transmembrane</keyword>
<name>A0A8J2U4B6_9GAMM</name>
<evidence type="ECO:0000256" key="4">
    <source>
        <dbReference type="ARBA" id="ARBA00023136"/>
    </source>
</evidence>
<dbReference type="SUPFAM" id="SSF144091">
    <property type="entry name" value="Rhomboid-like"/>
    <property type="match status" value="1"/>
</dbReference>
<evidence type="ECO:0000256" key="3">
    <source>
        <dbReference type="ARBA" id="ARBA00022989"/>
    </source>
</evidence>
<organism evidence="7 8">
    <name type="scientific">Neiella marina</name>
    <dbReference type="NCBI Taxonomy" id="508461"/>
    <lineage>
        <taxon>Bacteria</taxon>
        <taxon>Pseudomonadati</taxon>
        <taxon>Pseudomonadota</taxon>
        <taxon>Gammaproteobacteria</taxon>
        <taxon>Alteromonadales</taxon>
        <taxon>Echinimonadaceae</taxon>
        <taxon>Neiella</taxon>
    </lineage>
</organism>
<reference evidence="8" key="1">
    <citation type="journal article" date="2019" name="Int. J. Syst. Evol. Microbiol.">
        <title>The Global Catalogue of Microorganisms (GCM) 10K type strain sequencing project: providing services to taxonomists for standard genome sequencing and annotation.</title>
        <authorList>
            <consortium name="The Broad Institute Genomics Platform"/>
            <consortium name="The Broad Institute Genome Sequencing Center for Infectious Disease"/>
            <person name="Wu L."/>
            <person name="Ma J."/>
        </authorList>
    </citation>
    <scope>NUCLEOTIDE SEQUENCE [LARGE SCALE GENOMIC DNA]</scope>
    <source>
        <strain evidence="8">CGMCC 1.10130</strain>
    </source>
</reference>
<keyword evidence="3 5" id="KW-1133">Transmembrane helix</keyword>
<evidence type="ECO:0000313" key="8">
    <source>
        <dbReference type="Proteomes" id="UP000619743"/>
    </source>
</evidence>
<evidence type="ECO:0000256" key="2">
    <source>
        <dbReference type="ARBA" id="ARBA00022692"/>
    </source>
</evidence>
<dbReference type="Proteomes" id="UP000619743">
    <property type="component" value="Unassembled WGS sequence"/>
</dbReference>
<sequence length="201" mass="21661">MLLGSTHHLGWNNRLNKVAILWQLTIPAAAAVAFWWWPAGNALLEYQASIPLFQQLWVLITAPLLHTNFYHLIMNIAAYGLIASLSVCCLASWRMPALTLLLGGLSTLGFALFNQQLSSLVGLSGALHGVVAYLIIREFSTGPKFMLFLAVGLVVKLLWEQFIGGSSYTATLIDANVAVLSHLAGAISGALLGISISVMSR</sequence>
<dbReference type="InterPro" id="IPR022764">
    <property type="entry name" value="Peptidase_S54_rhomboid_dom"/>
</dbReference>
<dbReference type="NCBIfam" id="TIGR03902">
    <property type="entry name" value="rhom_GG_sort"/>
    <property type="match status" value="1"/>
</dbReference>
<feature type="transmembrane region" description="Helical" evidence="5">
    <location>
        <begin position="143"/>
        <end position="159"/>
    </location>
</feature>
<feature type="transmembrane region" description="Helical" evidence="5">
    <location>
        <begin position="97"/>
        <end position="113"/>
    </location>
</feature>
<feature type="transmembrane region" description="Helical" evidence="5">
    <location>
        <begin position="119"/>
        <end position="136"/>
    </location>
</feature>
<dbReference type="Gene3D" id="1.20.1540.10">
    <property type="entry name" value="Rhomboid-like"/>
    <property type="match status" value="1"/>
</dbReference>
<evidence type="ECO:0000256" key="1">
    <source>
        <dbReference type="ARBA" id="ARBA00004141"/>
    </source>
</evidence>
<accession>A0A8J2U4B6</accession>
<dbReference type="GO" id="GO:0004252">
    <property type="term" value="F:serine-type endopeptidase activity"/>
    <property type="evidence" value="ECO:0007669"/>
    <property type="project" value="InterPro"/>
</dbReference>
<feature type="domain" description="Peptidase S54 rhomboid" evidence="6">
    <location>
        <begin position="54"/>
        <end position="195"/>
    </location>
</feature>
<evidence type="ECO:0000313" key="7">
    <source>
        <dbReference type="EMBL" id="GGA73738.1"/>
    </source>
</evidence>
<feature type="transmembrane region" description="Helical" evidence="5">
    <location>
        <begin position="69"/>
        <end position="90"/>
    </location>
</feature>
<dbReference type="InterPro" id="IPR023826">
    <property type="entry name" value="Rhom-like_SP_proteobac"/>
</dbReference>
<keyword evidence="8" id="KW-1185">Reference proteome</keyword>
<keyword evidence="4 5" id="KW-0472">Membrane</keyword>
<dbReference type="RefSeq" id="WP_087505210.1">
    <property type="nucleotide sequence ID" value="NZ_BMDX01000005.1"/>
</dbReference>
<feature type="transmembrane region" description="Helical" evidence="5">
    <location>
        <begin position="179"/>
        <end position="199"/>
    </location>
</feature>
<feature type="transmembrane region" description="Helical" evidence="5">
    <location>
        <begin position="20"/>
        <end position="37"/>
    </location>
</feature>